<dbReference type="GO" id="GO:0016020">
    <property type="term" value="C:membrane"/>
    <property type="evidence" value="ECO:0007669"/>
    <property type="project" value="UniProtKB-SubCell"/>
</dbReference>
<dbReference type="SUPFAM" id="SSF48264">
    <property type="entry name" value="Cytochrome P450"/>
    <property type="match status" value="1"/>
</dbReference>
<dbReference type="InterPro" id="IPR052306">
    <property type="entry name" value="CYP450_71D"/>
</dbReference>
<evidence type="ECO:0000256" key="3">
    <source>
        <dbReference type="ARBA" id="ARBA00022617"/>
    </source>
</evidence>
<evidence type="ECO:0000256" key="8">
    <source>
        <dbReference type="ARBA" id="ARBA00023033"/>
    </source>
</evidence>
<dbReference type="Pfam" id="PF00067">
    <property type="entry name" value="p450"/>
    <property type="match status" value="1"/>
</dbReference>
<keyword evidence="7" id="KW-0408">Iron</keyword>
<dbReference type="GO" id="GO:0005506">
    <property type="term" value="F:iron ion binding"/>
    <property type="evidence" value="ECO:0007669"/>
    <property type="project" value="InterPro"/>
</dbReference>
<accession>A0AAD1Z301</accession>
<evidence type="ECO:0000313" key="10">
    <source>
        <dbReference type="Proteomes" id="UP000834106"/>
    </source>
</evidence>
<dbReference type="PANTHER" id="PTHR47953:SF16">
    <property type="entry name" value="CYTOCHROME P450 71D8"/>
    <property type="match status" value="1"/>
</dbReference>
<protein>
    <recommendedName>
        <fullName evidence="11">Cytochrome P450</fullName>
    </recommendedName>
</protein>
<dbReference type="InterPro" id="IPR002401">
    <property type="entry name" value="Cyt_P450_E_grp-I"/>
</dbReference>
<comment type="subcellular location">
    <subcellularLocation>
        <location evidence="1">Membrane</location>
        <topology evidence="1">Single-pass type II membrane protein</topology>
    </subcellularLocation>
</comment>
<dbReference type="InterPro" id="IPR001128">
    <property type="entry name" value="Cyt_P450"/>
</dbReference>
<sequence length="281" mass="31444">MNAGSEFSNERKSIFISSATLLPPFVGSQLSVHFPADLHHSPSLSLSPSATLLPPFTSSSSSPYFSLPLWRTLCSIQPSAQIWSGDLLFLLWVWCMLILCCRFGVVSVELCCWVRARGCGVVVVARGSALRIVDLKLQQSGELSIPITNDNIKAIIFDLFSAGTETSSATIDWAIAELMRNQDVMAKTQAEIRQCNLERIKQLRKRKNLELCFFFWDEGTSHPSLVKNKDSTINLDDMSKYKDTPKQRGMSERDVATFSQCHSTRRLDISICTSLHPIYCV</sequence>
<keyword evidence="6" id="KW-0560">Oxidoreductase</keyword>
<dbReference type="Gene3D" id="1.10.630.10">
    <property type="entry name" value="Cytochrome P450"/>
    <property type="match status" value="1"/>
</dbReference>
<evidence type="ECO:0000256" key="7">
    <source>
        <dbReference type="ARBA" id="ARBA00023004"/>
    </source>
</evidence>
<organism evidence="9 10">
    <name type="scientific">Fraxinus pennsylvanica</name>
    <dbReference type="NCBI Taxonomy" id="56036"/>
    <lineage>
        <taxon>Eukaryota</taxon>
        <taxon>Viridiplantae</taxon>
        <taxon>Streptophyta</taxon>
        <taxon>Embryophyta</taxon>
        <taxon>Tracheophyta</taxon>
        <taxon>Spermatophyta</taxon>
        <taxon>Magnoliopsida</taxon>
        <taxon>eudicotyledons</taxon>
        <taxon>Gunneridae</taxon>
        <taxon>Pentapetalae</taxon>
        <taxon>asterids</taxon>
        <taxon>lamiids</taxon>
        <taxon>Lamiales</taxon>
        <taxon>Oleaceae</taxon>
        <taxon>Oleeae</taxon>
        <taxon>Fraxinus</taxon>
    </lineage>
</organism>
<dbReference type="AlphaFoldDB" id="A0AAD1Z301"/>
<keyword evidence="4" id="KW-0479">Metal-binding</keyword>
<keyword evidence="3" id="KW-0349">Heme</keyword>
<keyword evidence="10" id="KW-1185">Reference proteome</keyword>
<evidence type="ECO:0000256" key="6">
    <source>
        <dbReference type="ARBA" id="ARBA00023002"/>
    </source>
</evidence>
<dbReference type="EMBL" id="OU503039">
    <property type="protein sequence ID" value="CAI9759442.1"/>
    <property type="molecule type" value="Genomic_DNA"/>
</dbReference>
<keyword evidence="5" id="KW-0735">Signal-anchor</keyword>
<keyword evidence="8" id="KW-0503">Monooxygenase</keyword>
<evidence type="ECO:0008006" key="11">
    <source>
        <dbReference type="Google" id="ProtNLM"/>
    </source>
</evidence>
<dbReference type="InterPro" id="IPR036396">
    <property type="entry name" value="Cyt_P450_sf"/>
</dbReference>
<evidence type="ECO:0000256" key="1">
    <source>
        <dbReference type="ARBA" id="ARBA00004606"/>
    </source>
</evidence>
<keyword evidence="5" id="KW-0812">Transmembrane</keyword>
<comment type="similarity">
    <text evidence="2">Belongs to the cytochrome P450 family.</text>
</comment>
<reference evidence="9" key="1">
    <citation type="submission" date="2023-05" db="EMBL/GenBank/DDBJ databases">
        <authorList>
            <person name="Huff M."/>
        </authorList>
    </citation>
    <scope>NUCLEOTIDE SEQUENCE</scope>
</reference>
<evidence type="ECO:0000256" key="2">
    <source>
        <dbReference type="ARBA" id="ARBA00010617"/>
    </source>
</evidence>
<gene>
    <name evidence="9" type="ORF">FPE_LOCUS6872</name>
</gene>
<dbReference type="GO" id="GO:0020037">
    <property type="term" value="F:heme binding"/>
    <property type="evidence" value="ECO:0007669"/>
    <property type="project" value="InterPro"/>
</dbReference>
<evidence type="ECO:0000256" key="5">
    <source>
        <dbReference type="ARBA" id="ARBA00022968"/>
    </source>
</evidence>
<dbReference type="Proteomes" id="UP000834106">
    <property type="component" value="Chromosome 4"/>
</dbReference>
<proteinExistence type="inferred from homology"/>
<evidence type="ECO:0000256" key="4">
    <source>
        <dbReference type="ARBA" id="ARBA00022723"/>
    </source>
</evidence>
<evidence type="ECO:0000313" key="9">
    <source>
        <dbReference type="EMBL" id="CAI9759442.1"/>
    </source>
</evidence>
<dbReference type="PRINTS" id="PR00463">
    <property type="entry name" value="EP450I"/>
</dbReference>
<name>A0AAD1Z301_9LAMI</name>
<dbReference type="GO" id="GO:0004497">
    <property type="term" value="F:monooxygenase activity"/>
    <property type="evidence" value="ECO:0007669"/>
    <property type="project" value="UniProtKB-KW"/>
</dbReference>
<dbReference type="GO" id="GO:0016705">
    <property type="term" value="F:oxidoreductase activity, acting on paired donors, with incorporation or reduction of molecular oxygen"/>
    <property type="evidence" value="ECO:0007669"/>
    <property type="project" value="InterPro"/>
</dbReference>
<dbReference type="PANTHER" id="PTHR47953">
    <property type="entry name" value="OS08G0105600 PROTEIN"/>
    <property type="match status" value="1"/>
</dbReference>